<dbReference type="CDD" id="cd00673">
    <property type="entry name" value="AlaRS_core"/>
    <property type="match status" value="1"/>
</dbReference>
<dbReference type="GO" id="GO:0008270">
    <property type="term" value="F:zinc ion binding"/>
    <property type="evidence" value="ECO:0007669"/>
    <property type="project" value="UniProtKB-UniRule"/>
</dbReference>
<evidence type="ECO:0000256" key="5">
    <source>
        <dbReference type="ARBA" id="ARBA00022723"/>
    </source>
</evidence>
<dbReference type="Gene3D" id="3.10.310.40">
    <property type="match status" value="1"/>
</dbReference>
<dbReference type="SUPFAM" id="SSF55186">
    <property type="entry name" value="ThrRS/AlaRS common domain"/>
    <property type="match status" value="1"/>
</dbReference>
<comment type="catalytic activity">
    <reaction evidence="12">
        <text>tRNA(Ala) + L-alanine + ATP = L-alanyl-tRNA(Ala) + AMP + diphosphate</text>
        <dbReference type="Rhea" id="RHEA:12540"/>
        <dbReference type="Rhea" id="RHEA-COMP:9657"/>
        <dbReference type="Rhea" id="RHEA-COMP:9923"/>
        <dbReference type="ChEBI" id="CHEBI:30616"/>
        <dbReference type="ChEBI" id="CHEBI:33019"/>
        <dbReference type="ChEBI" id="CHEBI:57972"/>
        <dbReference type="ChEBI" id="CHEBI:78442"/>
        <dbReference type="ChEBI" id="CHEBI:78497"/>
        <dbReference type="ChEBI" id="CHEBI:456215"/>
        <dbReference type="EC" id="6.1.1.7"/>
    </reaction>
</comment>
<dbReference type="InterPro" id="IPR003156">
    <property type="entry name" value="DHHA1_dom"/>
</dbReference>
<keyword evidence="11 12" id="KW-0030">Aminoacyl-tRNA synthetase</keyword>
<keyword evidence="12" id="KW-0963">Cytoplasm</keyword>
<dbReference type="EC" id="6.1.1.7" evidence="12"/>
<dbReference type="Gene3D" id="3.30.980.10">
    <property type="entry name" value="Threonyl-trna Synthetase, Chain A, domain 2"/>
    <property type="match status" value="1"/>
</dbReference>
<evidence type="ECO:0000256" key="11">
    <source>
        <dbReference type="ARBA" id="ARBA00023146"/>
    </source>
</evidence>
<dbReference type="Gene3D" id="3.30.930.10">
    <property type="entry name" value="Bira Bifunctional Protein, Domain 2"/>
    <property type="match status" value="1"/>
</dbReference>
<dbReference type="InterPro" id="IPR018163">
    <property type="entry name" value="Thr/Ala-tRNA-synth_IIc_edit"/>
</dbReference>
<dbReference type="InterPro" id="IPR018165">
    <property type="entry name" value="Ala-tRNA-synth_IIc_core"/>
</dbReference>
<comment type="function">
    <text evidence="12">Catalyzes the attachment of alanine to tRNA(Ala) in a two-step reaction: alanine is first activated by ATP to form Ala-AMP and then transferred to the acceptor end of tRNA(Ala). Also edits incorrectly charged Ser-tRNA(Ala) and Gly-tRNA(Ala) via its editing domain.</text>
</comment>
<evidence type="ECO:0000256" key="8">
    <source>
        <dbReference type="ARBA" id="ARBA00022840"/>
    </source>
</evidence>
<dbReference type="Gene3D" id="2.40.30.130">
    <property type="match status" value="1"/>
</dbReference>
<dbReference type="SUPFAM" id="SSF101353">
    <property type="entry name" value="Putative anticodon-binding domain of alanyl-tRNA synthetase (AlaRS)"/>
    <property type="match status" value="1"/>
</dbReference>
<feature type="domain" description="Alanyl-transfer RNA synthetases family profile" evidence="14">
    <location>
        <begin position="2"/>
        <end position="703"/>
    </location>
</feature>
<dbReference type="HAMAP" id="MF_00036_B">
    <property type="entry name" value="Ala_tRNA_synth_B"/>
    <property type="match status" value="1"/>
</dbReference>
<comment type="similarity">
    <text evidence="2 12">Belongs to the class-II aminoacyl-tRNA synthetase family.</text>
</comment>
<dbReference type="NCBIfam" id="TIGR00344">
    <property type="entry name" value="alaS"/>
    <property type="match status" value="1"/>
</dbReference>
<dbReference type="InterPro" id="IPR023033">
    <property type="entry name" value="Ala_tRNA_ligase_euk/bac"/>
</dbReference>
<evidence type="ECO:0000256" key="10">
    <source>
        <dbReference type="ARBA" id="ARBA00022917"/>
    </source>
</evidence>
<dbReference type="InterPro" id="IPR045864">
    <property type="entry name" value="aa-tRNA-synth_II/BPL/LPL"/>
</dbReference>
<keyword evidence="10 12" id="KW-0648">Protein biosynthesis</keyword>
<evidence type="ECO:0000256" key="1">
    <source>
        <dbReference type="ARBA" id="ARBA00004496"/>
    </source>
</evidence>
<dbReference type="Pfam" id="PF01411">
    <property type="entry name" value="tRNA-synt_2c"/>
    <property type="match status" value="1"/>
</dbReference>
<dbReference type="FunFam" id="3.10.310.40:FF:000001">
    <property type="entry name" value="Alanine--tRNA ligase"/>
    <property type="match status" value="1"/>
</dbReference>
<reference evidence="15" key="1">
    <citation type="journal article" date="2020" name="mSystems">
        <title>Genome- and Community-Level Interaction Insights into Carbon Utilization and Element Cycling Functions of Hydrothermarchaeota in Hydrothermal Sediment.</title>
        <authorList>
            <person name="Zhou Z."/>
            <person name="Liu Y."/>
            <person name="Xu W."/>
            <person name="Pan J."/>
            <person name="Luo Z.H."/>
            <person name="Li M."/>
        </authorList>
    </citation>
    <scope>NUCLEOTIDE SEQUENCE [LARGE SCALE GENOMIC DNA]</scope>
    <source>
        <strain evidence="15">SpSt-81</strain>
    </source>
</reference>
<evidence type="ECO:0000256" key="12">
    <source>
        <dbReference type="HAMAP-Rule" id="MF_00036"/>
    </source>
</evidence>
<evidence type="ECO:0000256" key="6">
    <source>
        <dbReference type="ARBA" id="ARBA00022741"/>
    </source>
</evidence>
<dbReference type="PANTHER" id="PTHR11777:SF9">
    <property type="entry name" value="ALANINE--TRNA LIGASE, CYTOPLASMIC"/>
    <property type="match status" value="1"/>
</dbReference>
<dbReference type="EMBL" id="DTIN01000009">
    <property type="protein sequence ID" value="HFX12774.1"/>
    <property type="molecule type" value="Genomic_DNA"/>
</dbReference>
<dbReference type="GO" id="GO:0000049">
    <property type="term" value="F:tRNA binding"/>
    <property type="evidence" value="ECO:0007669"/>
    <property type="project" value="UniProtKB-KW"/>
</dbReference>
<dbReference type="AlphaFoldDB" id="A0A7C3MHZ3"/>
<dbReference type="InterPro" id="IPR018164">
    <property type="entry name" value="Ala-tRNA-synth_IIc_N"/>
</dbReference>
<protein>
    <recommendedName>
        <fullName evidence="12">Alanine--tRNA ligase</fullName>
        <ecNumber evidence="12">6.1.1.7</ecNumber>
    </recommendedName>
    <alternativeName>
        <fullName evidence="12">Alanyl-tRNA synthetase</fullName>
        <shortName evidence="12">AlaRS</shortName>
    </alternativeName>
</protein>
<sequence length="868" mass="100543">MRISQQIREKFTQYFVRNGHLHLPSASLVPADDPTLLFTTAGMVPFKPYFLGQGIPPKRRITTIQKCFRTTDIEKVGLTPRHLTFLEMLGNFSFGDYFKKEAIGFAYEFLTKELEIPLSRIWISVYEEDDEAFEIWNKIMGIPKERIVRLGKVDNFWGPPGPTGPCGPCSEIYYDFGPKSKEEENCKPGDPCDRFMEIWNLVFMAYYMDEEGKLSPLPQKNIDTGMGLERIVTVVENVSNVFETDLFQPIIQKVKEIIKDSDLVTERMVSDHIRAITFLMSDGVVPTNEGRGYVLRRLIRRALRRAYKLGVKEPFLYKIVPTVVEVMEDAYPELEEKSDYIMKVLIKEEEQFIRTLEQGLNLLEDYFRKSTSKVVNSEFAFKLYDTYGFPIELTQEIAEEVGFKVDIEGFNKEMEKQREKARLSTQEKLESTFISLSDDEVYQLREIPNTEFVGYDTLSSESNVLFFLGNKHNKEIKEEEEVYFVLDKTPFYPESGGQVADTGKVFNDNVEVIVSDVRKLGDKFILHKGKVVKGIFKEGMKVKAEVDKERRYHTMRHHTATHLLHSALRKILGNHIMQSGSLVSPEFLRFDFTHHSPIIDEELRLIEREINKNILSNFKVDKFWTTLDEARKMGAIALFTEKYQKDVRVIKIEDVSMELCGGTHVDYTGEIGSFYIFREEGIGSGIRRIFAVCGIKAWEYQKEKESILKKSMDLLGANNMEEIPLRIERLISELKEKDKKIENLEEEIIKKESSNLLNKIEMIRDIAILCEIVDMDNEAIKRLGDYLKSKKENLVIVFLKEIDGRFTGTVMISPKLVDRNILAKDIVRVITEEFKGRGGGRDTLAQFNIPKIDITRIKEYLKDYFKNK</sequence>
<dbReference type="FunFam" id="3.30.980.10:FF:000004">
    <property type="entry name" value="Alanine--tRNA ligase, cytoplasmic"/>
    <property type="match status" value="1"/>
</dbReference>
<keyword evidence="7 12" id="KW-0862">Zinc</keyword>
<dbReference type="SUPFAM" id="SSF50447">
    <property type="entry name" value="Translation proteins"/>
    <property type="match status" value="1"/>
</dbReference>
<dbReference type="Gene3D" id="6.10.250.550">
    <property type="match status" value="1"/>
</dbReference>
<feature type="binding site" evidence="12">
    <location>
        <position position="562"/>
    </location>
    <ligand>
        <name>Zn(2+)</name>
        <dbReference type="ChEBI" id="CHEBI:29105"/>
    </ligand>
</feature>
<accession>A0A7C3MHZ3</accession>
<keyword evidence="3 12" id="KW-0820">tRNA-binding</keyword>
<proteinExistence type="inferred from homology"/>
<dbReference type="GO" id="GO:0004813">
    <property type="term" value="F:alanine-tRNA ligase activity"/>
    <property type="evidence" value="ECO:0007669"/>
    <property type="project" value="UniProtKB-UniRule"/>
</dbReference>
<comment type="caution">
    <text evidence="15">The sequence shown here is derived from an EMBL/GenBank/DDBJ whole genome shotgun (WGS) entry which is preliminary data.</text>
</comment>
<evidence type="ECO:0000256" key="13">
    <source>
        <dbReference type="SAM" id="Coils"/>
    </source>
</evidence>
<dbReference type="InterPro" id="IPR018162">
    <property type="entry name" value="Ala-tRNA-ligase_IIc_anticod-bd"/>
</dbReference>
<dbReference type="GO" id="GO:0002161">
    <property type="term" value="F:aminoacyl-tRNA deacylase activity"/>
    <property type="evidence" value="ECO:0007669"/>
    <property type="project" value="TreeGrafter"/>
</dbReference>
<dbReference type="Pfam" id="PF02272">
    <property type="entry name" value="DHHA1"/>
    <property type="match status" value="1"/>
</dbReference>
<comment type="cofactor">
    <cofactor evidence="12">
        <name>Zn(2+)</name>
        <dbReference type="ChEBI" id="CHEBI:29105"/>
    </cofactor>
    <text evidence="12">Binds 1 zinc ion per subunit.</text>
</comment>
<dbReference type="FunFam" id="3.30.54.20:FF:000001">
    <property type="entry name" value="Alanine--tRNA ligase"/>
    <property type="match status" value="1"/>
</dbReference>
<feature type="coiled-coil region" evidence="13">
    <location>
        <begin position="727"/>
        <end position="754"/>
    </location>
</feature>
<dbReference type="GO" id="GO:0005524">
    <property type="term" value="F:ATP binding"/>
    <property type="evidence" value="ECO:0007669"/>
    <property type="project" value="UniProtKB-UniRule"/>
</dbReference>
<dbReference type="InterPro" id="IPR002318">
    <property type="entry name" value="Ala-tRNA-lgiase_IIc"/>
</dbReference>
<dbReference type="PANTHER" id="PTHR11777">
    <property type="entry name" value="ALANYL-TRNA SYNTHETASE"/>
    <property type="match status" value="1"/>
</dbReference>
<dbReference type="PRINTS" id="PR00980">
    <property type="entry name" value="TRNASYNTHALA"/>
</dbReference>
<evidence type="ECO:0000259" key="14">
    <source>
        <dbReference type="PROSITE" id="PS50860"/>
    </source>
</evidence>
<dbReference type="PROSITE" id="PS50860">
    <property type="entry name" value="AA_TRNA_LIGASE_II_ALA"/>
    <property type="match status" value="1"/>
</dbReference>
<feature type="binding site" evidence="12">
    <location>
        <position position="660"/>
    </location>
    <ligand>
        <name>Zn(2+)</name>
        <dbReference type="ChEBI" id="CHEBI:29105"/>
    </ligand>
</feature>
<evidence type="ECO:0000256" key="9">
    <source>
        <dbReference type="ARBA" id="ARBA00022884"/>
    </source>
</evidence>
<comment type="domain">
    <text evidence="12">Consists of three domains; the N-terminal catalytic domain, the editing domain and the C-terminal C-Ala domain. The editing domain removes incorrectly charged amino acids, while the C-Ala domain, along with tRNA(Ala), serves as a bridge to cooperatively bring together the editing and aminoacylation centers thus stimulating deacylation of misacylated tRNAs.</text>
</comment>
<evidence type="ECO:0000256" key="4">
    <source>
        <dbReference type="ARBA" id="ARBA00022598"/>
    </source>
</evidence>
<gene>
    <name evidence="12 15" type="primary">alaS</name>
    <name evidence="15" type="ORF">ENW00_01220</name>
</gene>
<evidence type="ECO:0000256" key="3">
    <source>
        <dbReference type="ARBA" id="ARBA00022555"/>
    </source>
</evidence>
<dbReference type="SUPFAM" id="SSF55681">
    <property type="entry name" value="Class II aaRS and biotin synthetases"/>
    <property type="match status" value="1"/>
</dbReference>
<dbReference type="InterPro" id="IPR009000">
    <property type="entry name" value="Transl_B-barrel_sf"/>
</dbReference>
<keyword evidence="13" id="KW-0175">Coiled coil</keyword>
<feature type="binding site" evidence="12">
    <location>
        <position position="664"/>
    </location>
    <ligand>
        <name>Zn(2+)</name>
        <dbReference type="ChEBI" id="CHEBI:29105"/>
    </ligand>
</feature>
<dbReference type="GO" id="GO:0006419">
    <property type="term" value="P:alanyl-tRNA aminoacylation"/>
    <property type="evidence" value="ECO:0007669"/>
    <property type="project" value="UniProtKB-UniRule"/>
</dbReference>
<keyword evidence="8 12" id="KW-0067">ATP-binding</keyword>
<comment type="subcellular location">
    <subcellularLocation>
        <location evidence="1 12">Cytoplasm</location>
    </subcellularLocation>
</comment>
<keyword evidence="5 12" id="KW-0479">Metal-binding</keyword>
<evidence type="ECO:0000256" key="7">
    <source>
        <dbReference type="ARBA" id="ARBA00022833"/>
    </source>
</evidence>
<dbReference type="InterPro" id="IPR012947">
    <property type="entry name" value="tRNA_SAD"/>
</dbReference>
<dbReference type="GO" id="GO:0005829">
    <property type="term" value="C:cytosol"/>
    <property type="evidence" value="ECO:0007669"/>
    <property type="project" value="TreeGrafter"/>
</dbReference>
<dbReference type="FunFam" id="2.40.30.130:FF:000001">
    <property type="entry name" value="Alanine--tRNA ligase"/>
    <property type="match status" value="1"/>
</dbReference>
<evidence type="ECO:0000313" key="15">
    <source>
        <dbReference type="EMBL" id="HFX12774.1"/>
    </source>
</evidence>
<evidence type="ECO:0000256" key="2">
    <source>
        <dbReference type="ARBA" id="ARBA00008226"/>
    </source>
</evidence>
<dbReference type="FunFam" id="3.30.930.10:FF:000004">
    <property type="entry name" value="Alanine--tRNA ligase"/>
    <property type="match status" value="1"/>
</dbReference>
<dbReference type="SMART" id="SM00863">
    <property type="entry name" value="tRNA_SAD"/>
    <property type="match status" value="1"/>
</dbReference>
<keyword evidence="9 12" id="KW-0694">RNA-binding</keyword>
<name>A0A7C3MHZ3_DICTH</name>
<keyword evidence="6 12" id="KW-0547">Nucleotide-binding</keyword>
<dbReference type="InterPro" id="IPR050058">
    <property type="entry name" value="Ala-tRNA_ligase"/>
</dbReference>
<organism evidence="15">
    <name type="scientific">Dictyoglomus thermophilum</name>
    <dbReference type="NCBI Taxonomy" id="14"/>
    <lineage>
        <taxon>Bacteria</taxon>
        <taxon>Pseudomonadati</taxon>
        <taxon>Dictyoglomota</taxon>
        <taxon>Dictyoglomia</taxon>
        <taxon>Dictyoglomales</taxon>
        <taxon>Dictyoglomaceae</taxon>
        <taxon>Dictyoglomus</taxon>
    </lineage>
</organism>
<feature type="binding site" evidence="12">
    <location>
        <position position="558"/>
    </location>
    <ligand>
        <name>Zn(2+)</name>
        <dbReference type="ChEBI" id="CHEBI:29105"/>
    </ligand>
</feature>
<dbReference type="Pfam" id="PF07973">
    <property type="entry name" value="tRNA_SAD"/>
    <property type="match status" value="1"/>
</dbReference>
<keyword evidence="4 12" id="KW-0436">Ligase</keyword>
<dbReference type="Gene3D" id="3.30.54.20">
    <property type="match status" value="1"/>
</dbReference>